<evidence type="ECO:0000313" key="4">
    <source>
        <dbReference type="EMBL" id="KAE9086851.1"/>
    </source>
</evidence>
<dbReference type="EMBL" id="QXGA01001854">
    <property type="protein sequence ID" value="KAE9108785.1"/>
    <property type="molecule type" value="Genomic_DNA"/>
</dbReference>
<dbReference type="EMBL" id="QXGC01001861">
    <property type="protein sequence ID" value="KAE9194726.1"/>
    <property type="molecule type" value="Genomic_DNA"/>
</dbReference>
<evidence type="ECO:0000313" key="16">
    <source>
        <dbReference type="Proteomes" id="UP000441208"/>
    </source>
</evidence>
<dbReference type="EMBL" id="QXFZ01001665">
    <property type="protein sequence ID" value="KAE9086851.1"/>
    <property type="molecule type" value="Genomic_DNA"/>
</dbReference>
<dbReference type="Proteomes" id="UP000488956">
    <property type="component" value="Unassembled WGS sequence"/>
</dbReference>
<dbReference type="EMBL" id="QXFY01001839">
    <property type="protein sequence ID" value="KAE9308359.1"/>
    <property type="molecule type" value="Genomic_DNA"/>
</dbReference>
<evidence type="ECO:0000313" key="12">
    <source>
        <dbReference type="Proteomes" id="UP000433483"/>
    </source>
</evidence>
<evidence type="ECO:0000313" key="14">
    <source>
        <dbReference type="Proteomes" id="UP000440367"/>
    </source>
</evidence>
<evidence type="ECO:0000313" key="18">
    <source>
        <dbReference type="Proteomes" id="UP000486351"/>
    </source>
</evidence>
<name>A0A6A3SAU6_9STRA</name>
<gene>
    <name evidence="9" type="ORF">PF001_g19728</name>
    <name evidence="8" type="ORF">PF002_g22858</name>
    <name evidence="7" type="ORF">PF004_g20643</name>
    <name evidence="6" type="ORF">PF005_g21648</name>
    <name evidence="5" type="ORF">PF006_g20804</name>
    <name evidence="4" type="ORF">PF007_g20605</name>
    <name evidence="10" type="ORF">PF008_g20982</name>
    <name evidence="2" type="ORF">PF009_g22584</name>
    <name evidence="3" type="ORF">PF010_g21125</name>
</gene>
<proteinExistence type="predicted"/>
<dbReference type="Proteomes" id="UP000476176">
    <property type="component" value="Unassembled WGS sequence"/>
</dbReference>
<reference evidence="11 12" key="1">
    <citation type="submission" date="2018-08" db="EMBL/GenBank/DDBJ databases">
        <title>Genomic investigation of the strawberry pathogen Phytophthora fragariae indicates pathogenicity is determined by transcriptional variation in three key races.</title>
        <authorList>
            <person name="Adams T.M."/>
            <person name="Armitage A.D."/>
            <person name="Sobczyk M.K."/>
            <person name="Bates H.J."/>
            <person name="Dunwell J.M."/>
            <person name="Nellist C.F."/>
            <person name="Harrison R.J."/>
        </authorList>
    </citation>
    <scope>NUCLEOTIDE SEQUENCE [LARGE SCALE GENOMIC DNA]</scope>
    <source>
        <strain evidence="9 13">A4</strain>
        <strain evidence="8 14">BC-1</strain>
        <strain evidence="7 17">BC-23</strain>
        <strain evidence="6 12">NOV-27</strain>
        <strain evidence="5 15">NOV-5</strain>
        <strain evidence="4 16">NOV-71</strain>
        <strain evidence="10 18">NOV-77</strain>
        <strain evidence="2 11">NOV-9</strain>
        <strain evidence="3 19">ONT-3</strain>
    </source>
</reference>
<evidence type="ECO:0000313" key="10">
    <source>
        <dbReference type="EMBL" id="KAE9308359.1"/>
    </source>
</evidence>
<dbReference type="EMBL" id="QXGF01001883">
    <property type="protein sequence ID" value="KAE8927245.1"/>
    <property type="molecule type" value="Genomic_DNA"/>
</dbReference>
<dbReference type="AlphaFoldDB" id="A0A6A3SAU6"/>
<evidence type="ECO:0000313" key="9">
    <source>
        <dbReference type="EMBL" id="KAE9290141.1"/>
    </source>
</evidence>
<keyword evidence="12" id="KW-1185">Reference proteome</keyword>
<dbReference type="Proteomes" id="UP000441208">
    <property type="component" value="Unassembled WGS sequence"/>
</dbReference>
<dbReference type="Proteomes" id="UP000440732">
    <property type="component" value="Unassembled WGS sequence"/>
</dbReference>
<dbReference type="Proteomes" id="UP000440367">
    <property type="component" value="Unassembled WGS sequence"/>
</dbReference>
<accession>A0A6A3SAU6</accession>
<evidence type="ECO:0000313" key="6">
    <source>
        <dbReference type="EMBL" id="KAE9184508.1"/>
    </source>
</evidence>
<dbReference type="Proteomes" id="UP000433483">
    <property type="component" value="Unassembled WGS sequence"/>
</dbReference>
<evidence type="ECO:0000313" key="8">
    <source>
        <dbReference type="EMBL" id="KAE9197053.1"/>
    </source>
</evidence>
<evidence type="ECO:0000313" key="13">
    <source>
        <dbReference type="Proteomes" id="UP000437068"/>
    </source>
</evidence>
<dbReference type="InterPro" id="IPR046700">
    <property type="entry name" value="DUF6570"/>
</dbReference>
<evidence type="ECO:0000313" key="15">
    <source>
        <dbReference type="Proteomes" id="UP000440732"/>
    </source>
</evidence>
<feature type="domain" description="DUF6570" evidence="1">
    <location>
        <begin position="169"/>
        <end position="289"/>
    </location>
</feature>
<evidence type="ECO:0000259" key="1">
    <source>
        <dbReference type="Pfam" id="PF20209"/>
    </source>
</evidence>
<evidence type="ECO:0000313" key="11">
    <source>
        <dbReference type="Proteomes" id="UP000429523"/>
    </source>
</evidence>
<dbReference type="Proteomes" id="UP000437068">
    <property type="component" value="Unassembled WGS sequence"/>
</dbReference>
<organism evidence="5 15">
    <name type="scientific">Phytophthora fragariae</name>
    <dbReference type="NCBI Taxonomy" id="53985"/>
    <lineage>
        <taxon>Eukaryota</taxon>
        <taxon>Sar</taxon>
        <taxon>Stramenopiles</taxon>
        <taxon>Oomycota</taxon>
        <taxon>Peronosporomycetes</taxon>
        <taxon>Peronosporales</taxon>
        <taxon>Peronosporaceae</taxon>
        <taxon>Phytophthora</taxon>
    </lineage>
</organism>
<evidence type="ECO:0000313" key="7">
    <source>
        <dbReference type="EMBL" id="KAE9194726.1"/>
    </source>
</evidence>
<evidence type="ECO:0000313" key="3">
    <source>
        <dbReference type="EMBL" id="KAE9083669.1"/>
    </source>
</evidence>
<dbReference type="Proteomes" id="UP000486351">
    <property type="component" value="Unassembled WGS sequence"/>
</dbReference>
<evidence type="ECO:0000313" key="17">
    <source>
        <dbReference type="Proteomes" id="UP000476176"/>
    </source>
</evidence>
<dbReference type="Pfam" id="PF20209">
    <property type="entry name" value="DUF6570"/>
    <property type="match status" value="1"/>
</dbReference>
<protein>
    <recommendedName>
        <fullName evidence="1">DUF6570 domain-containing protein</fullName>
    </recommendedName>
</protein>
<sequence>MSAGQRFTNDPRLALAYYYCCGVDPKSFGCGDEQLDANGGDGEKSRGRLEKILSEYPKPSDTATCQKMVYASESESTDIWACASCGRVLLETDNRRKIVVRSLRDLRALFVLDDLERKKLFGSCSEDVVKKYRQVYIDGEDVYYLIPELVSDQEAIPLCEKCAADPRKSPFSVASGHDYGRVSDLPELSSVALGCIAPVRCFGTEISLSGKHSSGHIICFPSDGPAEVAKVLPHVHPECMPRVTFIGPEEEWRVQRKKFRGLYALPVDAVYEWLGVLGAVNNIFRDEQIWVDGSEGRRRQLNDLVAAIENSVDIANCVDVGAVQDLATSERYGNDISEGVERSAESRAERPVVTQQSAILPDTRAGGDSLVPGMIDALLGALSQPESAGNGPMPLANANGSRENEPVIAIKRGSTPMIEWHENAKMLAGAFPELFLTGSGPLPSGPLTQACIDHFMH</sequence>
<evidence type="ECO:0000313" key="5">
    <source>
        <dbReference type="EMBL" id="KAE9108785.1"/>
    </source>
</evidence>
<dbReference type="EMBL" id="QXGB01001865">
    <property type="protein sequence ID" value="KAE9184508.1"/>
    <property type="molecule type" value="Genomic_DNA"/>
</dbReference>
<dbReference type="EMBL" id="QXFX01001867">
    <property type="protein sequence ID" value="KAE9083669.1"/>
    <property type="molecule type" value="Genomic_DNA"/>
</dbReference>
<comment type="caution">
    <text evidence="5">The sequence shown here is derived from an EMBL/GenBank/DDBJ whole genome shotgun (WGS) entry which is preliminary data.</text>
</comment>
<dbReference type="EMBL" id="QXGD01001896">
    <property type="protein sequence ID" value="KAE9197053.1"/>
    <property type="molecule type" value="Genomic_DNA"/>
</dbReference>
<evidence type="ECO:0000313" key="19">
    <source>
        <dbReference type="Proteomes" id="UP000488956"/>
    </source>
</evidence>
<dbReference type="Proteomes" id="UP000429523">
    <property type="component" value="Unassembled WGS sequence"/>
</dbReference>
<dbReference type="OrthoDB" id="128300at2759"/>
<evidence type="ECO:0000313" key="2">
    <source>
        <dbReference type="EMBL" id="KAE8927245.1"/>
    </source>
</evidence>
<dbReference type="EMBL" id="QXGE01001633">
    <property type="protein sequence ID" value="KAE9290141.1"/>
    <property type="molecule type" value="Genomic_DNA"/>
</dbReference>